<name>A0ACA9K6Q1_9GLOM</name>
<comment type="caution">
    <text evidence="1">The sequence shown here is derived from an EMBL/GenBank/DDBJ whole genome shotgun (WGS) entry which is preliminary data.</text>
</comment>
<reference evidence="1" key="1">
    <citation type="submission" date="2021-06" db="EMBL/GenBank/DDBJ databases">
        <authorList>
            <person name="Kallberg Y."/>
            <person name="Tangrot J."/>
            <person name="Rosling A."/>
        </authorList>
    </citation>
    <scope>NUCLEOTIDE SEQUENCE</scope>
    <source>
        <strain evidence="1">28 12/20/2015</strain>
    </source>
</reference>
<dbReference type="Proteomes" id="UP000789366">
    <property type="component" value="Unassembled WGS sequence"/>
</dbReference>
<sequence>MENDVVPNNPSQVDYEKVDQSIHLDYPQLRRAMAYVNEIIEREIASGIPPEKIFLSGYSQGGLLTLATALTSQYKLGAVKEALSYGSNAVMIYLGAPQNTRRRPLTELKIPEFRQILAENNIDIDNVIVHGPYVVNLANPAQVARMEAIGLKTLILHPGSAVDAPINEALSQVAKGINLVLQSSSQVRIVLETMCGRGSEVGVNFEQLKCIIDRVEQKERELGAKVDRHENIGYGNIGLKALKKIV</sequence>
<dbReference type="EMBL" id="CAJVPW010000467">
    <property type="protein sequence ID" value="CAG8455159.1"/>
    <property type="molecule type" value="Genomic_DNA"/>
</dbReference>
<protein>
    <submittedName>
        <fullName evidence="1">15937_t:CDS:1</fullName>
    </submittedName>
</protein>
<evidence type="ECO:0000313" key="1">
    <source>
        <dbReference type="EMBL" id="CAG8455159.1"/>
    </source>
</evidence>
<keyword evidence="2" id="KW-1185">Reference proteome</keyword>
<organism evidence="1 2">
    <name type="scientific">Cetraspora pellucida</name>
    <dbReference type="NCBI Taxonomy" id="1433469"/>
    <lineage>
        <taxon>Eukaryota</taxon>
        <taxon>Fungi</taxon>
        <taxon>Fungi incertae sedis</taxon>
        <taxon>Mucoromycota</taxon>
        <taxon>Glomeromycotina</taxon>
        <taxon>Glomeromycetes</taxon>
        <taxon>Diversisporales</taxon>
        <taxon>Gigasporaceae</taxon>
        <taxon>Cetraspora</taxon>
    </lineage>
</organism>
<gene>
    <name evidence="1" type="ORF">SPELUC_LOCUS1005</name>
</gene>
<accession>A0ACA9K6Q1</accession>
<proteinExistence type="predicted"/>
<evidence type="ECO:0000313" key="2">
    <source>
        <dbReference type="Proteomes" id="UP000789366"/>
    </source>
</evidence>